<gene>
    <name evidence="1" type="ORF">F9B16_02800</name>
</gene>
<organism evidence="1 2">
    <name type="scientific">Actinomadura montaniterrae</name>
    <dbReference type="NCBI Taxonomy" id="1803903"/>
    <lineage>
        <taxon>Bacteria</taxon>
        <taxon>Bacillati</taxon>
        <taxon>Actinomycetota</taxon>
        <taxon>Actinomycetes</taxon>
        <taxon>Streptosporangiales</taxon>
        <taxon>Thermomonosporaceae</taxon>
        <taxon>Actinomadura</taxon>
    </lineage>
</organism>
<accession>A0A6L3WAC1</accession>
<evidence type="ECO:0000313" key="2">
    <source>
        <dbReference type="Proteomes" id="UP000483004"/>
    </source>
</evidence>
<comment type="caution">
    <text evidence="1">The sequence shown here is derived from an EMBL/GenBank/DDBJ whole genome shotgun (WGS) entry which is preliminary data.</text>
</comment>
<sequence length="106" mass="10859">MGSGKPAPKARARIGGWGAAALITLALAATLLGSGQIGHATEASDGSAWLWSRTAGEVARVNPDSGQVEQRRGVTDVPAAIGCRSPRTTSIYSFRIWTPAGCPPST</sequence>
<proteinExistence type="predicted"/>
<evidence type="ECO:0000313" key="1">
    <source>
        <dbReference type="EMBL" id="KAB2388860.1"/>
    </source>
</evidence>
<protein>
    <submittedName>
        <fullName evidence="1">Uncharacterized protein</fullName>
    </submittedName>
</protein>
<dbReference type="AlphaFoldDB" id="A0A6L3WAC1"/>
<name>A0A6L3WAC1_9ACTN</name>
<reference evidence="1 2" key="1">
    <citation type="submission" date="2019-09" db="EMBL/GenBank/DDBJ databases">
        <title>Actinomadura physcomitrii sp. nov., a novel actinomycete isolated from moss [Physcomitrium sphaericum (Ludw) Fuernr].</title>
        <authorList>
            <person name="Liu C."/>
            <person name="Zhuang X."/>
        </authorList>
    </citation>
    <scope>NUCLEOTIDE SEQUENCE [LARGE SCALE GENOMIC DNA]</scope>
    <source>
        <strain evidence="1 2">CYP1-1B</strain>
    </source>
</reference>
<dbReference type="RefSeq" id="WP_151538207.1">
    <property type="nucleotide sequence ID" value="NZ_WBMR01000003.1"/>
</dbReference>
<dbReference type="Proteomes" id="UP000483004">
    <property type="component" value="Unassembled WGS sequence"/>
</dbReference>
<keyword evidence="2" id="KW-1185">Reference proteome</keyword>
<dbReference type="EMBL" id="WBMR01000003">
    <property type="protein sequence ID" value="KAB2388860.1"/>
    <property type="molecule type" value="Genomic_DNA"/>
</dbReference>